<dbReference type="Gene3D" id="1.10.287.950">
    <property type="entry name" value="Methyl-accepting chemotaxis protein"/>
    <property type="match status" value="1"/>
</dbReference>
<evidence type="ECO:0000259" key="4">
    <source>
        <dbReference type="PROSITE" id="PS50112"/>
    </source>
</evidence>
<dbReference type="GO" id="GO:0007165">
    <property type="term" value="P:signal transduction"/>
    <property type="evidence" value="ECO:0007669"/>
    <property type="project" value="UniProtKB-KW"/>
</dbReference>
<dbReference type="GO" id="GO:0006935">
    <property type="term" value="P:chemotaxis"/>
    <property type="evidence" value="ECO:0007669"/>
    <property type="project" value="InterPro"/>
</dbReference>
<evidence type="ECO:0000259" key="3">
    <source>
        <dbReference type="PROSITE" id="PS50111"/>
    </source>
</evidence>
<dbReference type="GO" id="GO:0016020">
    <property type="term" value="C:membrane"/>
    <property type="evidence" value="ECO:0007669"/>
    <property type="project" value="InterPro"/>
</dbReference>
<proteinExistence type="predicted"/>
<dbReference type="SMART" id="SM00091">
    <property type="entry name" value="PAS"/>
    <property type="match status" value="2"/>
</dbReference>
<evidence type="ECO:0000313" key="6">
    <source>
        <dbReference type="EMBL" id="SJN15203.1"/>
    </source>
</evidence>
<dbReference type="InterPro" id="IPR004090">
    <property type="entry name" value="Chemotax_Me-accpt_rcpt"/>
</dbReference>
<protein>
    <submittedName>
        <fullName evidence="6">Methyl-accepting chemotaxis protein</fullName>
    </submittedName>
</protein>
<gene>
    <name evidence="6" type="ORF">CZ787_18980</name>
</gene>
<evidence type="ECO:0000259" key="5">
    <source>
        <dbReference type="PROSITE" id="PS50113"/>
    </source>
</evidence>
<organism evidence="6 7">
    <name type="scientific">Halomonas citrativorans</name>
    <dbReference type="NCBI Taxonomy" id="2742612"/>
    <lineage>
        <taxon>Bacteria</taxon>
        <taxon>Pseudomonadati</taxon>
        <taxon>Pseudomonadota</taxon>
        <taxon>Gammaproteobacteria</taxon>
        <taxon>Oceanospirillales</taxon>
        <taxon>Halomonadaceae</taxon>
        <taxon>Halomonas</taxon>
    </lineage>
</organism>
<dbReference type="Proteomes" id="UP000196331">
    <property type="component" value="Unassembled WGS sequence"/>
</dbReference>
<dbReference type="InterPro" id="IPR035965">
    <property type="entry name" value="PAS-like_dom_sf"/>
</dbReference>
<dbReference type="GO" id="GO:0004888">
    <property type="term" value="F:transmembrane signaling receptor activity"/>
    <property type="evidence" value="ECO:0007669"/>
    <property type="project" value="InterPro"/>
</dbReference>
<accession>A0A1R4I7C7</accession>
<dbReference type="CDD" id="cd00130">
    <property type="entry name" value="PAS"/>
    <property type="match status" value="2"/>
</dbReference>
<dbReference type="InterPro" id="IPR001610">
    <property type="entry name" value="PAC"/>
</dbReference>
<dbReference type="PROSITE" id="PS50111">
    <property type="entry name" value="CHEMOTAXIS_TRANSDUC_2"/>
    <property type="match status" value="1"/>
</dbReference>
<dbReference type="NCBIfam" id="TIGR00229">
    <property type="entry name" value="sensory_box"/>
    <property type="match status" value="2"/>
</dbReference>
<dbReference type="SUPFAM" id="SSF58104">
    <property type="entry name" value="Methyl-accepting chemotaxis protein (MCP) signaling domain"/>
    <property type="match status" value="1"/>
</dbReference>
<dbReference type="RefSeq" id="WP_087111988.1">
    <property type="nucleotide sequence ID" value="NZ_FUKM01000063.1"/>
</dbReference>
<dbReference type="SUPFAM" id="SSF55785">
    <property type="entry name" value="PYP-like sensor domain (PAS domain)"/>
    <property type="match status" value="2"/>
</dbReference>
<dbReference type="PROSITE" id="PS50112">
    <property type="entry name" value="PAS"/>
    <property type="match status" value="1"/>
</dbReference>
<dbReference type="Pfam" id="PF08447">
    <property type="entry name" value="PAS_3"/>
    <property type="match status" value="2"/>
</dbReference>
<comment type="caution">
    <text evidence="6">The sequence shown here is derived from an EMBL/GenBank/DDBJ whole genome shotgun (WGS) entry which is preliminary data.</text>
</comment>
<evidence type="ECO:0000256" key="1">
    <source>
        <dbReference type="ARBA" id="ARBA00023224"/>
    </source>
</evidence>
<dbReference type="OrthoDB" id="9765776at2"/>
<dbReference type="Pfam" id="PF00015">
    <property type="entry name" value="MCPsignal"/>
    <property type="match status" value="1"/>
</dbReference>
<sequence length="423" mass="47282">MRISFFNAPLYLALKRHTSCIRFTPQGVIKDASPQFLEAMGYQLDDIKGKHHRMFCDDQEVSSAEYQQFWHSLAAGDSRQGRFCRVRANDEEVWLEATYVPIRNFRGHVTEILKVANDVTQRHQESQRQKAVLRALNDSMAVIEFTPQGEILEANKNFEAAMGYQQKDIIGQHHRMFCPPDFYRKNPHFWERLAQGDFTKGRFERITKNGQSIWLEATYNPVKDEDGNVTEVVKFAADITQLVDKANATTGTIGSAQTSTSQIERTAKDSLDHLDEMVKGSEQAAQTLVQAQELVEALHKQSQSIHAITASIAKIASQTNLLSLNAAVEAARAGEQGRGFAVVANEVRQLAKGSSEAVAQISQVLKDNSNLVERTTEAMQQVIQQSKAGQSRVSEIDAIVNKILHDAQDVARSIEQLAADTRL</sequence>
<dbReference type="SMART" id="SM00086">
    <property type="entry name" value="PAC"/>
    <property type="match status" value="2"/>
</dbReference>
<evidence type="ECO:0000313" key="7">
    <source>
        <dbReference type="Proteomes" id="UP000196331"/>
    </source>
</evidence>
<dbReference type="AlphaFoldDB" id="A0A1R4I7C7"/>
<name>A0A1R4I7C7_9GAMM</name>
<feature type="domain" description="Methyl-accepting transducer" evidence="3">
    <location>
        <begin position="230"/>
        <end position="423"/>
    </location>
</feature>
<dbReference type="InterPro" id="IPR000700">
    <property type="entry name" value="PAS-assoc_C"/>
</dbReference>
<dbReference type="InterPro" id="IPR050903">
    <property type="entry name" value="Bact_Chemotaxis_MeTrfase"/>
</dbReference>
<dbReference type="PROSITE" id="PS50113">
    <property type="entry name" value="PAC"/>
    <property type="match status" value="2"/>
</dbReference>
<dbReference type="InterPro" id="IPR013655">
    <property type="entry name" value="PAS_fold_3"/>
</dbReference>
<evidence type="ECO:0000256" key="2">
    <source>
        <dbReference type="PROSITE-ProRule" id="PRU00284"/>
    </source>
</evidence>
<dbReference type="EMBL" id="FUKM01000063">
    <property type="protein sequence ID" value="SJN15203.1"/>
    <property type="molecule type" value="Genomic_DNA"/>
</dbReference>
<feature type="domain" description="PAS" evidence="4">
    <location>
        <begin position="125"/>
        <end position="172"/>
    </location>
</feature>
<dbReference type="Gene3D" id="3.30.450.20">
    <property type="entry name" value="PAS domain"/>
    <property type="match status" value="2"/>
</dbReference>
<dbReference type="PANTHER" id="PTHR24422">
    <property type="entry name" value="CHEMOTAXIS PROTEIN METHYLTRANSFERASE"/>
    <property type="match status" value="1"/>
</dbReference>
<dbReference type="PRINTS" id="PR00260">
    <property type="entry name" value="CHEMTRNSDUCR"/>
</dbReference>
<keyword evidence="1 2" id="KW-0807">Transducer</keyword>
<feature type="domain" description="PAC" evidence="5">
    <location>
        <begin position="79"/>
        <end position="131"/>
    </location>
</feature>
<dbReference type="SMART" id="SM00283">
    <property type="entry name" value="MA"/>
    <property type="match status" value="1"/>
</dbReference>
<dbReference type="InterPro" id="IPR000014">
    <property type="entry name" value="PAS"/>
</dbReference>
<dbReference type="PANTHER" id="PTHR24422:SF10">
    <property type="entry name" value="CHEMOTAXIS PROTEIN METHYLTRANSFERASE 2"/>
    <property type="match status" value="1"/>
</dbReference>
<dbReference type="InterPro" id="IPR004089">
    <property type="entry name" value="MCPsignal_dom"/>
</dbReference>
<reference evidence="6 7" key="1">
    <citation type="submission" date="2017-02" db="EMBL/GenBank/DDBJ databases">
        <authorList>
            <person name="Dridi B."/>
        </authorList>
    </citation>
    <scope>NUCLEOTIDE SEQUENCE [LARGE SCALE GENOMIC DNA]</scope>
    <source>
        <strain evidence="6 7">JB380</strain>
    </source>
</reference>
<feature type="domain" description="PAC" evidence="5">
    <location>
        <begin position="199"/>
        <end position="251"/>
    </location>
</feature>